<feature type="region of interest" description="Disordered" evidence="1">
    <location>
        <begin position="122"/>
        <end position="164"/>
    </location>
</feature>
<reference evidence="2 3" key="1">
    <citation type="journal article" date="2015" name="Proc. Natl. Acad. Sci. U.S.A.">
        <title>The resurrection genome of Boea hygrometrica: A blueprint for survival of dehydration.</title>
        <authorList>
            <person name="Xiao L."/>
            <person name="Yang G."/>
            <person name="Zhang L."/>
            <person name="Yang X."/>
            <person name="Zhao S."/>
            <person name="Ji Z."/>
            <person name="Zhou Q."/>
            <person name="Hu M."/>
            <person name="Wang Y."/>
            <person name="Chen M."/>
            <person name="Xu Y."/>
            <person name="Jin H."/>
            <person name="Xiao X."/>
            <person name="Hu G."/>
            <person name="Bao F."/>
            <person name="Hu Y."/>
            <person name="Wan P."/>
            <person name="Li L."/>
            <person name="Deng X."/>
            <person name="Kuang T."/>
            <person name="Xiang C."/>
            <person name="Zhu J.K."/>
            <person name="Oliver M.J."/>
            <person name="He Y."/>
        </authorList>
    </citation>
    <scope>NUCLEOTIDE SEQUENCE [LARGE SCALE GENOMIC DNA]</scope>
    <source>
        <strain evidence="3">cv. XS01</strain>
    </source>
</reference>
<gene>
    <name evidence="2" type="ORF">F511_00985</name>
</gene>
<evidence type="ECO:0000256" key="1">
    <source>
        <dbReference type="SAM" id="MobiDB-lite"/>
    </source>
</evidence>
<dbReference type="EMBL" id="KV016225">
    <property type="protein sequence ID" value="KZV20128.1"/>
    <property type="molecule type" value="Genomic_DNA"/>
</dbReference>
<dbReference type="AlphaFoldDB" id="A0A2Z7AET4"/>
<dbReference type="GO" id="GO:0016874">
    <property type="term" value="F:ligase activity"/>
    <property type="evidence" value="ECO:0007669"/>
    <property type="project" value="UniProtKB-KW"/>
</dbReference>
<dbReference type="PANTHER" id="PTHR34660">
    <property type="entry name" value="MYB-LIKE PROTEIN X"/>
    <property type="match status" value="1"/>
</dbReference>
<feature type="compositionally biased region" description="Pro residues" evidence="1">
    <location>
        <begin position="1"/>
        <end position="12"/>
    </location>
</feature>
<dbReference type="OrthoDB" id="778084at2759"/>
<feature type="region of interest" description="Disordered" evidence="1">
    <location>
        <begin position="230"/>
        <end position="251"/>
    </location>
</feature>
<proteinExistence type="predicted"/>
<evidence type="ECO:0000313" key="3">
    <source>
        <dbReference type="Proteomes" id="UP000250235"/>
    </source>
</evidence>
<feature type="compositionally biased region" description="Basic and acidic residues" evidence="1">
    <location>
        <begin position="45"/>
        <end position="85"/>
    </location>
</feature>
<keyword evidence="3" id="KW-1185">Reference proteome</keyword>
<organism evidence="2 3">
    <name type="scientific">Dorcoceras hygrometricum</name>
    <dbReference type="NCBI Taxonomy" id="472368"/>
    <lineage>
        <taxon>Eukaryota</taxon>
        <taxon>Viridiplantae</taxon>
        <taxon>Streptophyta</taxon>
        <taxon>Embryophyta</taxon>
        <taxon>Tracheophyta</taxon>
        <taxon>Spermatophyta</taxon>
        <taxon>Magnoliopsida</taxon>
        <taxon>eudicotyledons</taxon>
        <taxon>Gunneridae</taxon>
        <taxon>Pentapetalae</taxon>
        <taxon>asterids</taxon>
        <taxon>lamiids</taxon>
        <taxon>Lamiales</taxon>
        <taxon>Gesneriaceae</taxon>
        <taxon>Didymocarpoideae</taxon>
        <taxon>Trichosporeae</taxon>
        <taxon>Loxocarpinae</taxon>
        <taxon>Dorcoceras</taxon>
    </lineage>
</organism>
<name>A0A2Z7AET4_9LAMI</name>
<feature type="compositionally biased region" description="Basic and acidic residues" evidence="1">
    <location>
        <begin position="17"/>
        <end position="36"/>
    </location>
</feature>
<sequence length="340" mass="38484">MSRCFPYPPPGYTPSRASKEALIESIKLQKEQEKAKAQKRKERRREKEDESKGRKDKRNGLRKEINEKPDLNSRKRRKGEEGREERKRRRKENNEKPDLNSNKFDCANGLIGEKICANKEQVEGSGLTEEHDQPIRLHLPSTSSESTENNSKRKRPSSPVKVIRGHGTIIRIQLASKKKNLSDALTNEQHCSTSGRTDIASLSNRRPNFCASIETGDFVQGDLNRIVEKQSTSTSGKAQPAAPSKTGIPPRLDAIEGSKKNSKSIQYQNLFENWVPPSLHDAPSSPEDLDWLICSKHRPERRQKIDNDSLFCSSSSSLLQPRAQLLPGMEMYALPFTVPY</sequence>
<dbReference type="PANTHER" id="PTHR34660:SF7">
    <property type="entry name" value="DNA LIGASE-LIKE PROTEIN"/>
    <property type="match status" value="1"/>
</dbReference>
<feature type="region of interest" description="Disordered" evidence="1">
    <location>
        <begin position="1"/>
        <end position="104"/>
    </location>
</feature>
<evidence type="ECO:0000313" key="2">
    <source>
        <dbReference type="EMBL" id="KZV20128.1"/>
    </source>
</evidence>
<protein>
    <submittedName>
        <fullName evidence="2">DNA ligase 1-like</fullName>
    </submittedName>
</protein>
<dbReference type="Proteomes" id="UP000250235">
    <property type="component" value="Unassembled WGS sequence"/>
</dbReference>
<keyword evidence="2" id="KW-0436">Ligase</keyword>
<accession>A0A2Z7AET4</accession>
<feature type="compositionally biased region" description="Basic and acidic residues" evidence="1">
    <location>
        <begin position="122"/>
        <end position="135"/>
    </location>
</feature>